<dbReference type="HOGENOM" id="CLU_1235735_0_0_1"/>
<dbReference type="OrthoDB" id="542917at2759"/>
<dbReference type="Gene3D" id="1.25.40.1030">
    <property type="match status" value="1"/>
</dbReference>
<proteinExistence type="predicted"/>
<evidence type="ECO:0000313" key="4">
    <source>
        <dbReference type="EMBL" id="KIJ43466.1"/>
    </source>
</evidence>
<evidence type="ECO:0000313" key="5">
    <source>
        <dbReference type="Proteomes" id="UP000054279"/>
    </source>
</evidence>
<dbReference type="GO" id="GO:0090110">
    <property type="term" value="P:COPII-coated vesicle cargo loading"/>
    <property type="evidence" value="ECO:0007669"/>
    <property type="project" value="TreeGrafter"/>
</dbReference>
<dbReference type="GO" id="GO:0007029">
    <property type="term" value="P:endoplasmic reticulum organization"/>
    <property type="evidence" value="ECO:0007669"/>
    <property type="project" value="TreeGrafter"/>
</dbReference>
<dbReference type="GO" id="GO:0005198">
    <property type="term" value="F:structural molecule activity"/>
    <property type="evidence" value="ECO:0007669"/>
    <property type="project" value="TreeGrafter"/>
</dbReference>
<name>A0A0C9VYE0_SPHS4</name>
<keyword evidence="2" id="KW-0853">WD repeat</keyword>
<keyword evidence="5" id="KW-1185">Reference proteome</keyword>
<keyword evidence="3" id="KW-0677">Repeat</keyword>
<dbReference type="InterPro" id="IPR040251">
    <property type="entry name" value="SEC31-like"/>
</dbReference>
<gene>
    <name evidence="4" type="ORF">M422DRAFT_253351</name>
</gene>
<dbReference type="PANTHER" id="PTHR13923:SF11">
    <property type="entry name" value="SECRETORY 31, ISOFORM D"/>
    <property type="match status" value="1"/>
</dbReference>
<sequence length="224" mass="24581">MREDKAMQEHVNQLPADASRYTVHAQALQTFIEKVAVFRATTNYADNDLRYTRPDTEPKTYKLTTLYDRYYEYADLLASQGLISEAVKCLELAPADYKGSQGSEVEFDVARERLLAAAGVAATPKLSRAQPVAGVPAATTLYAQPSYSSPYQTSYIAPRSPSMTQPAHVPTYTKDNPPVASPSTNPYAAPIRTTVPLQSYEQVQGTSLYAPPNPYGQVTNTLYG</sequence>
<organism evidence="4 5">
    <name type="scientific">Sphaerobolus stellatus (strain SS14)</name>
    <dbReference type="NCBI Taxonomy" id="990650"/>
    <lineage>
        <taxon>Eukaryota</taxon>
        <taxon>Fungi</taxon>
        <taxon>Dikarya</taxon>
        <taxon>Basidiomycota</taxon>
        <taxon>Agaricomycotina</taxon>
        <taxon>Agaricomycetes</taxon>
        <taxon>Phallomycetidae</taxon>
        <taxon>Geastrales</taxon>
        <taxon>Sphaerobolaceae</taxon>
        <taxon>Sphaerobolus</taxon>
    </lineage>
</organism>
<protein>
    <submittedName>
        <fullName evidence="4">Uncharacterized protein</fullName>
    </submittedName>
</protein>
<keyword evidence="1" id="KW-0813">Transport</keyword>
<dbReference type="EMBL" id="KN837123">
    <property type="protein sequence ID" value="KIJ43466.1"/>
    <property type="molecule type" value="Genomic_DNA"/>
</dbReference>
<evidence type="ECO:0000256" key="3">
    <source>
        <dbReference type="ARBA" id="ARBA00022737"/>
    </source>
</evidence>
<evidence type="ECO:0000256" key="1">
    <source>
        <dbReference type="ARBA" id="ARBA00022448"/>
    </source>
</evidence>
<evidence type="ECO:0000256" key="2">
    <source>
        <dbReference type="ARBA" id="ARBA00022574"/>
    </source>
</evidence>
<dbReference type="AlphaFoldDB" id="A0A0C9VYE0"/>
<accession>A0A0C9VYE0</accession>
<dbReference type="GO" id="GO:0030127">
    <property type="term" value="C:COPII vesicle coat"/>
    <property type="evidence" value="ECO:0007669"/>
    <property type="project" value="TreeGrafter"/>
</dbReference>
<dbReference type="Proteomes" id="UP000054279">
    <property type="component" value="Unassembled WGS sequence"/>
</dbReference>
<reference evidence="4 5" key="1">
    <citation type="submission" date="2014-06" db="EMBL/GenBank/DDBJ databases">
        <title>Evolutionary Origins and Diversification of the Mycorrhizal Mutualists.</title>
        <authorList>
            <consortium name="DOE Joint Genome Institute"/>
            <consortium name="Mycorrhizal Genomics Consortium"/>
            <person name="Kohler A."/>
            <person name="Kuo A."/>
            <person name="Nagy L.G."/>
            <person name="Floudas D."/>
            <person name="Copeland A."/>
            <person name="Barry K.W."/>
            <person name="Cichocki N."/>
            <person name="Veneault-Fourrey C."/>
            <person name="LaButti K."/>
            <person name="Lindquist E.A."/>
            <person name="Lipzen A."/>
            <person name="Lundell T."/>
            <person name="Morin E."/>
            <person name="Murat C."/>
            <person name="Riley R."/>
            <person name="Ohm R."/>
            <person name="Sun H."/>
            <person name="Tunlid A."/>
            <person name="Henrissat B."/>
            <person name="Grigoriev I.V."/>
            <person name="Hibbett D.S."/>
            <person name="Martin F."/>
        </authorList>
    </citation>
    <scope>NUCLEOTIDE SEQUENCE [LARGE SCALE GENOMIC DNA]</scope>
    <source>
        <strain evidence="4 5">SS14</strain>
    </source>
</reference>
<dbReference type="GO" id="GO:0070971">
    <property type="term" value="C:endoplasmic reticulum exit site"/>
    <property type="evidence" value="ECO:0007669"/>
    <property type="project" value="TreeGrafter"/>
</dbReference>
<dbReference type="PANTHER" id="PTHR13923">
    <property type="entry name" value="SEC31-RELATED PROTEIN"/>
    <property type="match status" value="1"/>
</dbReference>